<protein>
    <submittedName>
        <fullName evidence="5">Centromere protein S</fullName>
    </submittedName>
</protein>
<keyword evidence="6" id="KW-1185">Reference proteome</keyword>
<keyword evidence="3" id="KW-0238">DNA-binding</keyword>
<dbReference type="EMBL" id="QGMH01000186">
    <property type="protein sequence ID" value="TVY23357.1"/>
    <property type="molecule type" value="Genomic_DNA"/>
</dbReference>
<evidence type="ECO:0000256" key="1">
    <source>
        <dbReference type="ARBA" id="ARBA00006612"/>
    </source>
</evidence>
<dbReference type="GO" id="GO:0071821">
    <property type="term" value="C:FANCM-MHF complex"/>
    <property type="evidence" value="ECO:0007669"/>
    <property type="project" value="InterPro"/>
</dbReference>
<proteinExistence type="inferred from homology"/>
<keyword evidence="2" id="KW-0227">DNA damage</keyword>
<keyword evidence="4" id="KW-0234">DNA repair</keyword>
<dbReference type="PANTHER" id="PTHR22980">
    <property type="entry name" value="CORTISTATIN"/>
    <property type="match status" value="1"/>
</dbReference>
<reference evidence="5 6" key="1">
    <citation type="submission" date="2018-05" db="EMBL/GenBank/DDBJ databases">
        <title>Genome sequencing and assembly of the regulated plant pathogen Lachnellula willkommii and related sister species for the development of diagnostic species identification markers.</title>
        <authorList>
            <person name="Giroux E."/>
            <person name="Bilodeau G."/>
        </authorList>
    </citation>
    <scope>NUCLEOTIDE SEQUENCE [LARGE SCALE GENOMIC DNA]</scope>
    <source>
        <strain evidence="5 6">CBS 185.66</strain>
    </source>
</reference>
<dbReference type="CDD" id="cd22919">
    <property type="entry name" value="HFD_CENP-S"/>
    <property type="match status" value="1"/>
</dbReference>
<dbReference type="OrthoDB" id="1872155at2759"/>
<evidence type="ECO:0000256" key="2">
    <source>
        <dbReference type="ARBA" id="ARBA00022763"/>
    </source>
</evidence>
<dbReference type="GO" id="GO:0003682">
    <property type="term" value="F:chromatin binding"/>
    <property type="evidence" value="ECO:0007669"/>
    <property type="project" value="TreeGrafter"/>
</dbReference>
<dbReference type="SUPFAM" id="SSF47113">
    <property type="entry name" value="Histone-fold"/>
    <property type="match status" value="1"/>
</dbReference>
<gene>
    <name evidence="5" type="primary">Cenps</name>
    <name evidence="5" type="ORF">LHYA1_G008206</name>
</gene>
<evidence type="ECO:0000313" key="5">
    <source>
        <dbReference type="EMBL" id="TVY23357.1"/>
    </source>
</evidence>
<dbReference type="Proteomes" id="UP000431533">
    <property type="component" value="Unassembled WGS sequence"/>
</dbReference>
<evidence type="ECO:0000256" key="3">
    <source>
        <dbReference type="ARBA" id="ARBA00023125"/>
    </source>
</evidence>
<dbReference type="GO" id="GO:0006281">
    <property type="term" value="P:DNA repair"/>
    <property type="evidence" value="ECO:0007669"/>
    <property type="project" value="UniProtKB-KW"/>
</dbReference>
<evidence type="ECO:0000256" key="4">
    <source>
        <dbReference type="ARBA" id="ARBA00023204"/>
    </source>
</evidence>
<dbReference type="InterPro" id="IPR029003">
    <property type="entry name" value="CENP-S/Mhf1"/>
</dbReference>
<comment type="caution">
    <text evidence="5">The sequence shown here is derived from an EMBL/GenBank/DDBJ whole genome shotgun (WGS) entry which is preliminary data.</text>
</comment>
<accession>A0A8H8QV22</accession>
<dbReference type="GeneID" id="41988404"/>
<sequence>MADAMDEDLRELPQRLKASLWFSIGKIVDEETLRLDTTATPQFIGAMTEMVWSQVENVAQDLETFSRHAGRTTVTTDDVLLITRRNEALYGIMRDFVEKEQVAAQKGKSKVVKGKGRAKK</sequence>
<evidence type="ECO:0000313" key="6">
    <source>
        <dbReference type="Proteomes" id="UP000431533"/>
    </source>
</evidence>
<dbReference type="Pfam" id="PF15630">
    <property type="entry name" value="CENP-S"/>
    <property type="match status" value="1"/>
</dbReference>
<dbReference type="GO" id="GO:0031297">
    <property type="term" value="P:replication fork processing"/>
    <property type="evidence" value="ECO:0007669"/>
    <property type="project" value="TreeGrafter"/>
</dbReference>
<organism evidence="5 6">
    <name type="scientific">Lachnellula hyalina</name>
    <dbReference type="NCBI Taxonomy" id="1316788"/>
    <lineage>
        <taxon>Eukaryota</taxon>
        <taxon>Fungi</taxon>
        <taxon>Dikarya</taxon>
        <taxon>Ascomycota</taxon>
        <taxon>Pezizomycotina</taxon>
        <taxon>Leotiomycetes</taxon>
        <taxon>Helotiales</taxon>
        <taxon>Lachnaceae</taxon>
        <taxon>Lachnellula</taxon>
    </lineage>
</organism>
<dbReference type="GO" id="GO:0046982">
    <property type="term" value="F:protein heterodimerization activity"/>
    <property type="evidence" value="ECO:0007669"/>
    <property type="project" value="InterPro"/>
</dbReference>
<dbReference type="AlphaFoldDB" id="A0A8H8QV22"/>
<dbReference type="GO" id="GO:0003677">
    <property type="term" value="F:DNA binding"/>
    <property type="evidence" value="ECO:0007669"/>
    <property type="project" value="UniProtKB-KW"/>
</dbReference>
<dbReference type="GO" id="GO:0000712">
    <property type="term" value="P:resolution of meiotic recombination intermediates"/>
    <property type="evidence" value="ECO:0007669"/>
    <property type="project" value="TreeGrafter"/>
</dbReference>
<dbReference type="PANTHER" id="PTHR22980:SF0">
    <property type="entry name" value="CENTROMERE PROTEIN S"/>
    <property type="match status" value="1"/>
</dbReference>
<name>A0A8H8QV22_9HELO</name>
<dbReference type="InterPro" id="IPR009072">
    <property type="entry name" value="Histone-fold"/>
</dbReference>
<dbReference type="RefSeq" id="XP_031002145.1">
    <property type="nucleotide sequence ID" value="XM_031153126.1"/>
</dbReference>
<dbReference type="Gene3D" id="1.10.20.10">
    <property type="entry name" value="Histone, subunit A"/>
    <property type="match status" value="1"/>
</dbReference>
<comment type="similarity">
    <text evidence="1">Belongs to the TAF9 family. CENP-S/MHF1 subfamily.</text>
</comment>